<dbReference type="AlphaFoldDB" id="A0A8C7AWF1"/>
<evidence type="ECO:0008006" key="4">
    <source>
        <dbReference type="Google" id="ProtNLM"/>
    </source>
</evidence>
<dbReference type="Ensembl" id="ENSNVIT00000017476.1">
    <property type="protein sequence ID" value="ENSNVIP00000014982.1"/>
    <property type="gene ID" value="ENSNVIG00000011744.1"/>
</dbReference>
<keyword evidence="1" id="KW-0472">Membrane</keyword>
<name>A0A8C7AWF1_NEOVI</name>
<dbReference type="Proteomes" id="UP000694425">
    <property type="component" value="Unplaced"/>
</dbReference>
<reference evidence="2" key="1">
    <citation type="submission" date="2025-08" db="UniProtKB">
        <authorList>
            <consortium name="Ensembl"/>
        </authorList>
    </citation>
    <scope>IDENTIFICATION</scope>
</reference>
<evidence type="ECO:0000313" key="3">
    <source>
        <dbReference type="Proteomes" id="UP000694425"/>
    </source>
</evidence>
<keyword evidence="1" id="KW-0812">Transmembrane</keyword>
<dbReference type="GeneTree" id="ENSGT00960000190642"/>
<organism evidence="2 3">
    <name type="scientific">Neovison vison</name>
    <name type="common">American mink</name>
    <name type="synonym">Mustela vison</name>
    <dbReference type="NCBI Taxonomy" id="452646"/>
    <lineage>
        <taxon>Eukaryota</taxon>
        <taxon>Metazoa</taxon>
        <taxon>Chordata</taxon>
        <taxon>Craniata</taxon>
        <taxon>Vertebrata</taxon>
        <taxon>Euteleostomi</taxon>
        <taxon>Mammalia</taxon>
        <taxon>Eutheria</taxon>
        <taxon>Laurasiatheria</taxon>
        <taxon>Carnivora</taxon>
        <taxon>Caniformia</taxon>
        <taxon>Musteloidea</taxon>
        <taxon>Mustelidae</taxon>
        <taxon>Mustelinae</taxon>
        <taxon>Neogale</taxon>
    </lineage>
</organism>
<keyword evidence="3" id="KW-1185">Reference proteome</keyword>
<keyword evidence="1" id="KW-1133">Transmembrane helix</keyword>
<accession>A0A8C7AWF1</accession>
<proteinExistence type="predicted"/>
<sequence>MGAGWELGTAAGPSLLLCAALLLAGCALGLRLGRGRGRADRGVLAWLCYDALVHFALAFPTDYPVRVIVWRVDDLLPRLAYGKPQPQHQQLALLWGLSCIFQ</sequence>
<evidence type="ECO:0000313" key="2">
    <source>
        <dbReference type="Ensembl" id="ENSNVIP00000014982.1"/>
    </source>
</evidence>
<evidence type="ECO:0000256" key="1">
    <source>
        <dbReference type="SAM" id="Phobius"/>
    </source>
</evidence>
<feature type="transmembrane region" description="Helical" evidence="1">
    <location>
        <begin position="12"/>
        <end position="30"/>
    </location>
</feature>
<protein>
    <recommendedName>
        <fullName evidence="4">EBP like</fullName>
    </recommendedName>
</protein>
<reference evidence="2" key="2">
    <citation type="submission" date="2025-09" db="UniProtKB">
        <authorList>
            <consortium name="Ensembl"/>
        </authorList>
    </citation>
    <scope>IDENTIFICATION</scope>
</reference>